<evidence type="ECO:0000256" key="1">
    <source>
        <dbReference type="ARBA" id="ARBA00001946"/>
    </source>
</evidence>
<dbReference type="HOGENOM" id="CLU_007308_6_0_6"/>
<dbReference type="Proteomes" id="UP000031647">
    <property type="component" value="Chromosome"/>
</dbReference>
<dbReference type="UniPathway" id="UPA00138"/>
<dbReference type="Gene3D" id="3.30.470.20">
    <property type="entry name" value="ATP-grasp fold, B domain"/>
    <property type="match status" value="1"/>
</dbReference>
<keyword evidence="16" id="KW-0670">Pyruvate</keyword>
<evidence type="ECO:0000256" key="14">
    <source>
        <dbReference type="ARBA" id="ARBA00047700"/>
    </source>
</evidence>
<evidence type="ECO:0000313" key="16">
    <source>
        <dbReference type="EMBL" id="AHA65238.1"/>
    </source>
</evidence>
<keyword evidence="8" id="KW-0479">Metal-binding</keyword>
<evidence type="ECO:0000256" key="5">
    <source>
        <dbReference type="ARBA" id="ARBA00011996"/>
    </source>
</evidence>
<evidence type="ECO:0000256" key="13">
    <source>
        <dbReference type="ARBA" id="ARBA00033470"/>
    </source>
</evidence>
<evidence type="ECO:0000259" key="15">
    <source>
        <dbReference type="Pfam" id="PF01326"/>
    </source>
</evidence>
<keyword evidence="10" id="KW-0418">Kinase</keyword>
<comment type="catalytic activity">
    <reaction evidence="14">
        <text>pyruvate + ATP + H2O = phosphoenolpyruvate + AMP + phosphate + 2 H(+)</text>
        <dbReference type="Rhea" id="RHEA:11364"/>
        <dbReference type="ChEBI" id="CHEBI:15361"/>
        <dbReference type="ChEBI" id="CHEBI:15377"/>
        <dbReference type="ChEBI" id="CHEBI:15378"/>
        <dbReference type="ChEBI" id="CHEBI:30616"/>
        <dbReference type="ChEBI" id="CHEBI:43474"/>
        <dbReference type="ChEBI" id="CHEBI:58702"/>
        <dbReference type="ChEBI" id="CHEBI:456215"/>
        <dbReference type="EC" id="2.7.9.2"/>
    </reaction>
</comment>
<dbReference type="InterPro" id="IPR013815">
    <property type="entry name" value="ATP_grasp_subdomain_1"/>
</dbReference>
<reference evidence="16 17" key="1">
    <citation type="submission" date="2013-09" db="EMBL/GenBank/DDBJ databases">
        <title>Comparative genomics of Sd1617 to representative strains in evaluating its pathogenesis.</title>
        <authorList>
            <person name="Aksomboon Vongsawan A."/>
            <person name="Kapatral V."/>
            <person name="Vaisvil B."/>
            <person name="Serichantalergs O."/>
            <person name="Hale T.L."/>
            <person name="Mason C.J."/>
        </authorList>
    </citation>
    <scope>NUCLEOTIDE SEQUENCE [LARGE SCALE GENOMIC DNA]</scope>
    <source>
        <strain evidence="16 17">1617</strain>
    </source>
</reference>
<dbReference type="GO" id="GO:0005524">
    <property type="term" value="F:ATP binding"/>
    <property type="evidence" value="ECO:0007669"/>
    <property type="project" value="UniProtKB-KW"/>
</dbReference>
<evidence type="ECO:0000256" key="11">
    <source>
        <dbReference type="ARBA" id="ARBA00022840"/>
    </source>
</evidence>
<keyword evidence="9" id="KW-0547">Nucleotide-binding</keyword>
<evidence type="ECO:0000256" key="12">
    <source>
        <dbReference type="ARBA" id="ARBA00022842"/>
    </source>
</evidence>
<dbReference type="EMBL" id="CP006736">
    <property type="protein sequence ID" value="AHA65238.1"/>
    <property type="molecule type" value="Genomic_DNA"/>
</dbReference>
<organism evidence="16 17">
    <name type="scientific">Shigella dysenteriae 1617</name>
    <dbReference type="NCBI Taxonomy" id="754093"/>
    <lineage>
        <taxon>Bacteria</taxon>
        <taxon>Pseudomonadati</taxon>
        <taxon>Pseudomonadota</taxon>
        <taxon>Gammaproteobacteria</taxon>
        <taxon>Enterobacterales</taxon>
        <taxon>Enterobacteriaceae</taxon>
        <taxon>Shigella</taxon>
    </lineage>
</organism>
<evidence type="ECO:0000256" key="9">
    <source>
        <dbReference type="ARBA" id="ARBA00022741"/>
    </source>
</evidence>
<gene>
    <name evidence="16" type="ORF">Asd1617_02411</name>
</gene>
<dbReference type="PANTHER" id="PTHR43030:SF1">
    <property type="entry name" value="PHOSPHOENOLPYRUVATE SYNTHASE"/>
    <property type="match status" value="1"/>
</dbReference>
<dbReference type="FunFam" id="3.30.1490.20:FF:000010">
    <property type="entry name" value="Phosphoenolpyruvate synthase"/>
    <property type="match status" value="1"/>
</dbReference>
<sequence>MSNNGSSPLVLWYNQLGMNDVDRVGGKNASLGEMITNLSGMGVSVPNGFATTADAFNQFLDQSGVNQRIYELLDKTDIDDVTQLAKAGAQIRQWIIDTPFQPELENAIREAYAQLSADDENASFAVRSSATAEDMPDASFAGQQETFLNVQGFDAVLVAVKHVFASLFNDRAISYRVHQGYDHRGVALSAGVQRMVRSDLASSGVMFSIDTESGFDQVVFITSAWGLGEMVVQGAVNPDEFYVHKPTLAANRRRTAGTA</sequence>
<keyword evidence="7 16" id="KW-0808">Transferase</keyword>
<evidence type="ECO:0000256" key="3">
    <source>
        <dbReference type="ARBA" id="ARBA00004742"/>
    </source>
</evidence>
<dbReference type="SUPFAM" id="SSF56059">
    <property type="entry name" value="Glutathione synthetase ATP-binding domain-like"/>
    <property type="match status" value="1"/>
</dbReference>
<dbReference type="Pfam" id="PF01326">
    <property type="entry name" value="PPDK_N"/>
    <property type="match status" value="1"/>
</dbReference>
<evidence type="ECO:0000256" key="8">
    <source>
        <dbReference type="ARBA" id="ARBA00022723"/>
    </source>
</evidence>
<evidence type="ECO:0000256" key="10">
    <source>
        <dbReference type="ARBA" id="ARBA00022777"/>
    </source>
</evidence>
<name>A0A0A6ZT66_SHIDY</name>
<dbReference type="EC" id="2.7.9.2" evidence="5"/>
<dbReference type="AlphaFoldDB" id="A0A0A6ZT66"/>
<evidence type="ECO:0000256" key="2">
    <source>
        <dbReference type="ARBA" id="ARBA00002988"/>
    </source>
</evidence>
<keyword evidence="12" id="KW-0460">Magnesium</keyword>
<dbReference type="GO" id="GO:0006094">
    <property type="term" value="P:gluconeogenesis"/>
    <property type="evidence" value="ECO:0007669"/>
    <property type="project" value="UniProtKB-UniPathway"/>
</dbReference>
<dbReference type="GO" id="GO:0008986">
    <property type="term" value="F:pyruvate, water dikinase activity"/>
    <property type="evidence" value="ECO:0007669"/>
    <property type="project" value="UniProtKB-EC"/>
</dbReference>
<comment type="function">
    <text evidence="2">Catalyzes the phosphorylation of pyruvate to phosphoenolpyruvate.</text>
</comment>
<dbReference type="InterPro" id="IPR006319">
    <property type="entry name" value="PEP_synth"/>
</dbReference>
<proteinExistence type="inferred from homology"/>
<dbReference type="InterPro" id="IPR002192">
    <property type="entry name" value="PPDK_AMP/ATP-bd"/>
</dbReference>
<feature type="domain" description="Pyruvate phosphate dikinase AMP/ATP-binding" evidence="15">
    <location>
        <begin position="22"/>
        <end position="255"/>
    </location>
</feature>
<dbReference type="PATRIC" id="fig|754093.4.peg.2350"/>
<comment type="similarity">
    <text evidence="4">Belongs to the PEP-utilizing enzyme family.</text>
</comment>
<comment type="pathway">
    <text evidence="3">Carbohydrate biosynthesis; gluconeogenesis.</text>
</comment>
<comment type="cofactor">
    <cofactor evidence="1">
        <name>Mg(2+)</name>
        <dbReference type="ChEBI" id="CHEBI:18420"/>
    </cofactor>
</comment>
<dbReference type="PANTHER" id="PTHR43030">
    <property type="entry name" value="PHOSPHOENOLPYRUVATE SYNTHASE"/>
    <property type="match status" value="1"/>
</dbReference>
<evidence type="ECO:0000256" key="4">
    <source>
        <dbReference type="ARBA" id="ARBA00007837"/>
    </source>
</evidence>
<protein>
    <recommendedName>
        <fullName evidence="6">Phosphoenolpyruvate synthase</fullName>
        <ecNumber evidence="5">2.7.9.2</ecNumber>
    </recommendedName>
    <alternativeName>
        <fullName evidence="13">Pyruvate, water dikinase</fullName>
    </alternativeName>
</protein>
<dbReference type="KEGG" id="sdz:Asd1617_02411"/>
<evidence type="ECO:0000256" key="7">
    <source>
        <dbReference type="ARBA" id="ARBA00022679"/>
    </source>
</evidence>
<keyword evidence="11" id="KW-0067">ATP-binding</keyword>
<evidence type="ECO:0000313" key="17">
    <source>
        <dbReference type="Proteomes" id="UP000031647"/>
    </source>
</evidence>
<evidence type="ECO:0000256" key="6">
    <source>
        <dbReference type="ARBA" id="ARBA00021623"/>
    </source>
</evidence>
<dbReference type="Gene3D" id="3.30.1490.20">
    <property type="entry name" value="ATP-grasp fold, A domain"/>
    <property type="match status" value="1"/>
</dbReference>
<dbReference type="GO" id="GO:0046872">
    <property type="term" value="F:metal ion binding"/>
    <property type="evidence" value="ECO:0007669"/>
    <property type="project" value="UniProtKB-KW"/>
</dbReference>
<accession>A0A0A6ZT66</accession>